<dbReference type="Pfam" id="PF09537">
    <property type="entry name" value="DUF2383"/>
    <property type="match status" value="1"/>
</dbReference>
<organism evidence="2 3">
    <name type="scientific">Sporocytophaga myxococcoides</name>
    <dbReference type="NCBI Taxonomy" id="153721"/>
    <lineage>
        <taxon>Bacteria</taxon>
        <taxon>Pseudomonadati</taxon>
        <taxon>Bacteroidota</taxon>
        <taxon>Cytophagia</taxon>
        <taxon>Cytophagales</taxon>
        <taxon>Cytophagaceae</taxon>
        <taxon>Sporocytophaga</taxon>
    </lineage>
</organism>
<dbReference type="Gene3D" id="1.20.1260.10">
    <property type="match status" value="1"/>
</dbReference>
<gene>
    <name evidence="2" type="ORF">MYP_1804</name>
</gene>
<dbReference type="Proteomes" id="UP000030185">
    <property type="component" value="Unassembled WGS sequence"/>
</dbReference>
<dbReference type="InterPro" id="IPR012347">
    <property type="entry name" value="Ferritin-like"/>
</dbReference>
<name>A0A098LC83_9BACT</name>
<keyword evidence="3" id="KW-1185">Reference proteome</keyword>
<evidence type="ECO:0000313" key="3">
    <source>
        <dbReference type="Proteomes" id="UP000030185"/>
    </source>
</evidence>
<dbReference type="OrthoDB" id="282393at2"/>
<dbReference type="RefSeq" id="WP_045461699.1">
    <property type="nucleotide sequence ID" value="NZ_BBLT01000003.1"/>
</dbReference>
<feature type="domain" description="DUF2383" evidence="1">
    <location>
        <begin position="10"/>
        <end position="116"/>
    </location>
</feature>
<protein>
    <recommendedName>
        <fullName evidence="1">DUF2383 domain-containing protein</fullName>
    </recommendedName>
</protein>
<dbReference type="EMBL" id="BBLT01000003">
    <property type="protein sequence ID" value="GAL84576.1"/>
    <property type="molecule type" value="Genomic_DNA"/>
</dbReference>
<dbReference type="InterPro" id="IPR019052">
    <property type="entry name" value="DUF2383"/>
</dbReference>
<evidence type="ECO:0000259" key="1">
    <source>
        <dbReference type="Pfam" id="PF09537"/>
    </source>
</evidence>
<accession>A0A098LC83</accession>
<dbReference type="AlphaFoldDB" id="A0A098LC83"/>
<dbReference type="STRING" id="153721.MYP_1804"/>
<proteinExistence type="predicted"/>
<sequence>MQTDYITALVVNQLIETCNAREADYKKAADNIKDPYFADILNKFATESGRFFLELLPFSESRDEEEEEKEITILNVRYKGWMDVASGNTLVDKKGLFENCIDRERSAIEVYEAAFNEEIPEKLRVIIIKHKSAFFKACSDLNSLVKEL</sequence>
<comment type="caution">
    <text evidence="2">The sequence shown here is derived from an EMBL/GenBank/DDBJ whole genome shotgun (WGS) entry which is preliminary data.</text>
</comment>
<reference evidence="2 3" key="1">
    <citation type="submission" date="2014-09" db="EMBL/GenBank/DDBJ databases">
        <title>Sporocytophaga myxococcoides PG-01 genome sequencing.</title>
        <authorList>
            <person name="Liu L."/>
            <person name="Gao P.J."/>
            <person name="Chen G.J."/>
            <person name="Wang L.S."/>
        </authorList>
    </citation>
    <scope>NUCLEOTIDE SEQUENCE [LARGE SCALE GENOMIC DNA]</scope>
    <source>
        <strain evidence="2 3">PG-01</strain>
    </source>
</reference>
<evidence type="ECO:0000313" key="2">
    <source>
        <dbReference type="EMBL" id="GAL84576.1"/>
    </source>
</evidence>